<reference evidence="1" key="1">
    <citation type="journal article" date="2014" name="Front. Microbiol.">
        <title>High frequency of phylogenetically diverse reductive dehalogenase-homologous genes in deep subseafloor sedimentary metagenomes.</title>
        <authorList>
            <person name="Kawai M."/>
            <person name="Futagami T."/>
            <person name="Toyoda A."/>
            <person name="Takaki Y."/>
            <person name="Nishi S."/>
            <person name="Hori S."/>
            <person name="Arai W."/>
            <person name="Tsubouchi T."/>
            <person name="Morono Y."/>
            <person name="Uchiyama I."/>
            <person name="Ito T."/>
            <person name="Fujiyama A."/>
            <person name="Inagaki F."/>
            <person name="Takami H."/>
        </authorList>
    </citation>
    <scope>NUCLEOTIDE SEQUENCE</scope>
    <source>
        <strain evidence="1">Expedition CK06-06</strain>
    </source>
</reference>
<accession>X0UVY4</accession>
<dbReference type="EMBL" id="BARS01029905">
    <property type="protein sequence ID" value="GAG09920.1"/>
    <property type="molecule type" value="Genomic_DNA"/>
</dbReference>
<dbReference type="Pfam" id="PF13459">
    <property type="entry name" value="Fer4_15"/>
    <property type="match status" value="1"/>
</dbReference>
<dbReference type="SUPFAM" id="SSF54862">
    <property type="entry name" value="4Fe-4S ferredoxins"/>
    <property type="match status" value="1"/>
</dbReference>
<gene>
    <name evidence="1" type="ORF">S01H1_46686</name>
</gene>
<dbReference type="AlphaFoldDB" id="X0UVY4"/>
<protein>
    <recommendedName>
        <fullName evidence="2">4Fe-4S ferredoxin-type domain-containing protein</fullName>
    </recommendedName>
</protein>
<proteinExistence type="predicted"/>
<evidence type="ECO:0008006" key="2">
    <source>
        <dbReference type="Google" id="ProtNLM"/>
    </source>
</evidence>
<comment type="caution">
    <text evidence="1">The sequence shown here is derived from an EMBL/GenBank/DDBJ whole genome shotgun (WGS) entry which is preliminary data.</text>
</comment>
<evidence type="ECO:0000313" key="1">
    <source>
        <dbReference type="EMBL" id="GAG09920.1"/>
    </source>
</evidence>
<organism evidence="1">
    <name type="scientific">marine sediment metagenome</name>
    <dbReference type="NCBI Taxonomy" id="412755"/>
    <lineage>
        <taxon>unclassified sequences</taxon>
        <taxon>metagenomes</taxon>
        <taxon>ecological metagenomes</taxon>
    </lineage>
</organism>
<name>X0UVY4_9ZZZZ</name>
<dbReference type="Gene3D" id="3.30.70.20">
    <property type="match status" value="1"/>
</dbReference>
<sequence>MALEVTIDEGACMSARECSFYAPGVFENDEDNNGIAYIVDVSAAPEEKVIEAARCCPNFAISVVRDGEKLA</sequence>